<protein>
    <recommendedName>
        <fullName evidence="3">PEP-CTERM protein-sorting domain-containing protein</fullName>
    </recommendedName>
</protein>
<proteinExistence type="predicted"/>
<dbReference type="EMBL" id="CADCTA010000009">
    <property type="protein sequence ID" value="CAA9213157.1"/>
    <property type="molecule type" value="Genomic_DNA"/>
</dbReference>
<evidence type="ECO:0008006" key="3">
    <source>
        <dbReference type="Google" id="ProtNLM"/>
    </source>
</evidence>
<feature type="chain" id="PRO_5026667258" description="PEP-CTERM protein-sorting domain-containing protein" evidence="1">
    <location>
        <begin position="25"/>
        <end position="267"/>
    </location>
</feature>
<keyword evidence="1" id="KW-0732">Signal</keyword>
<sequence>MQRLNQCLRRLLVTAVLSVFVAQAADAVVLDWDTATWTPGSLSQSYDLDPTNPGNDITLTIGGNTSFLRPDYNAPNAQTPALSTTLHGGLTPAQNTLLLATDFSVNTDALTITIAFSANYTQGVTNVSFSIFDLDSGAGFQDQLRSIRGVGVDGSTVTASYVGGPAVTTTGSFVVNGAGLSPDSGAGSNAGNLQISFSQPIRSMSFVFGNGASITDPVYQTIGIHDINFTPVPEVNPALAAAAGCVLVGWFRQRRRRSRASDRSTSS</sequence>
<feature type="signal peptide" evidence="1">
    <location>
        <begin position="1"/>
        <end position="24"/>
    </location>
</feature>
<accession>A0A6J4H3A0</accession>
<reference evidence="2" key="1">
    <citation type="submission" date="2020-02" db="EMBL/GenBank/DDBJ databases">
        <authorList>
            <person name="Meier V. D."/>
        </authorList>
    </citation>
    <scope>NUCLEOTIDE SEQUENCE</scope>
    <source>
        <strain evidence="2">AVDCRST_MAG42</strain>
    </source>
</reference>
<dbReference type="AlphaFoldDB" id="A0A6J4H3A0"/>
<name>A0A6J4H3A0_9BACT</name>
<organism evidence="2">
    <name type="scientific">uncultured Chthoniobacterales bacterium</name>
    <dbReference type="NCBI Taxonomy" id="1836801"/>
    <lineage>
        <taxon>Bacteria</taxon>
        <taxon>Pseudomonadati</taxon>
        <taxon>Verrucomicrobiota</taxon>
        <taxon>Spartobacteria</taxon>
        <taxon>Chthoniobacterales</taxon>
        <taxon>environmental samples</taxon>
    </lineage>
</organism>
<evidence type="ECO:0000256" key="1">
    <source>
        <dbReference type="SAM" id="SignalP"/>
    </source>
</evidence>
<gene>
    <name evidence="2" type="ORF">AVDCRST_MAG42-209</name>
</gene>
<evidence type="ECO:0000313" key="2">
    <source>
        <dbReference type="EMBL" id="CAA9213157.1"/>
    </source>
</evidence>